<dbReference type="InterPro" id="IPR025680">
    <property type="entry name" value="DddI"/>
</dbReference>
<organism evidence="1 2">
    <name type="scientific">Actinosynnema pretiosum</name>
    <dbReference type="NCBI Taxonomy" id="42197"/>
    <lineage>
        <taxon>Bacteria</taxon>
        <taxon>Bacillati</taxon>
        <taxon>Actinomycetota</taxon>
        <taxon>Actinomycetes</taxon>
        <taxon>Pseudonocardiales</taxon>
        <taxon>Pseudonocardiaceae</taxon>
        <taxon>Actinosynnema</taxon>
    </lineage>
</organism>
<protein>
    <recommendedName>
        <fullName evidence="3">Immunity protein Imm1</fullName>
    </recommendedName>
</protein>
<dbReference type="EMBL" id="CP023445">
    <property type="protein sequence ID" value="ATE57228.1"/>
    <property type="molecule type" value="Genomic_DNA"/>
</dbReference>
<accession>A0A290ZDX8</accession>
<dbReference type="AlphaFoldDB" id="A0A290ZDX8"/>
<dbReference type="KEGG" id="apre:CNX65_31315"/>
<name>A0A290ZDX8_9PSEU</name>
<evidence type="ECO:0008006" key="3">
    <source>
        <dbReference type="Google" id="ProtNLM"/>
    </source>
</evidence>
<keyword evidence="2" id="KW-1185">Reference proteome</keyword>
<evidence type="ECO:0000313" key="1">
    <source>
        <dbReference type="EMBL" id="ATE57228.1"/>
    </source>
</evidence>
<gene>
    <name evidence="1" type="ORF">CNX65_31315</name>
</gene>
<proteinExistence type="predicted"/>
<evidence type="ECO:0000313" key="2">
    <source>
        <dbReference type="Proteomes" id="UP000218505"/>
    </source>
</evidence>
<dbReference type="RefSeq" id="WP_096496949.1">
    <property type="nucleotide sequence ID" value="NZ_CP023445.1"/>
</dbReference>
<dbReference type="Pfam" id="PF14430">
    <property type="entry name" value="Imm1"/>
    <property type="match status" value="1"/>
</dbReference>
<sequence>MALTAIYDLATGRNPVEVRTRAELDELVERVRALHVGSPVVVEFSVTGEEWSYPILYAGIGRERGFVQEHGHPVRATLGDPQAKGEVVYALATHATSVPADQEVPLEAVREILAAYLAGGGVIPPDHPRMQLVAASKDL</sequence>
<reference evidence="1" key="1">
    <citation type="submission" date="2017-09" db="EMBL/GenBank/DDBJ databases">
        <title>Complete Genome Sequence of ansamitocin-producing Bacterium Actinosynnema pretiosum X47.</title>
        <authorList>
            <person name="Cao G."/>
            <person name="Zong G."/>
            <person name="Zhong C."/>
            <person name="Fu J."/>
        </authorList>
    </citation>
    <scope>NUCLEOTIDE SEQUENCE [LARGE SCALE GENOMIC DNA]</scope>
    <source>
        <strain evidence="1">X47</strain>
    </source>
</reference>
<dbReference type="Proteomes" id="UP000218505">
    <property type="component" value="Chromosome"/>
</dbReference>